<proteinExistence type="predicted"/>
<gene>
    <name evidence="1" type="ORF">HJG59_009968</name>
</gene>
<keyword evidence="2" id="KW-1185">Reference proteome</keyword>
<name>A0A7J8C909_MOLMO</name>
<dbReference type="AlphaFoldDB" id="A0A7J8C909"/>
<sequence length="138" mass="15377">MSVFDSSVLPYCSGQKPRCLWPSFPHYLLGLPSSFAEPDHFFPTSTPVLDGCNHPRVPPCIHPAPGLQTVTIAARVLLFKDKSDLVHPRLKTHKRPRHPPSTVCWKVSLYPSDLVLNFLTGSIVEVICLFYIKISPSA</sequence>
<organism evidence="1 2">
    <name type="scientific">Molossus molossus</name>
    <name type="common">Pallas' mastiff bat</name>
    <name type="synonym">Vespertilio molossus</name>
    <dbReference type="NCBI Taxonomy" id="27622"/>
    <lineage>
        <taxon>Eukaryota</taxon>
        <taxon>Metazoa</taxon>
        <taxon>Chordata</taxon>
        <taxon>Craniata</taxon>
        <taxon>Vertebrata</taxon>
        <taxon>Euteleostomi</taxon>
        <taxon>Mammalia</taxon>
        <taxon>Eutheria</taxon>
        <taxon>Laurasiatheria</taxon>
        <taxon>Chiroptera</taxon>
        <taxon>Yangochiroptera</taxon>
        <taxon>Molossidae</taxon>
        <taxon>Molossus</taxon>
    </lineage>
</organism>
<reference evidence="1 2" key="1">
    <citation type="journal article" date="2020" name="Nature">
        <title>Six reference-quality genomes reveal evolution of bat adaptations.</title>
        <authorList>
            <person name="Jebb D."/>
            <person name="Huang Z."/>
            <person name="Pippel M."/>
            <person name="Hughes G.M."/>
            <person name="Lavrichenko K."/>
            <person name="Devanna P."/>
            <person name="Winkler S."/>
            <person name="Jermiin L.S."/>
            <person name="Skirmuntt E.C."/>
            <person name="Katzourakis A."/>
            <person name="Burkitt-Gray L."/>
            <person name="Ray D.A."/>
            <person name="Sullivan K.A.M."/>
            <person name="Roscito J.G."/>
            <person name="Kirilenko B.M."/>
            <person name="Davalos L.M."/>
            <person name="Corthals A.P."/>
            <person name="Power M.L."/>
            <person name="Jones G."/>
            <person name="Ransome R.D."/>
            <person name="Dechmann D.K.N."/>
            <person name="Locatelli A.G."/>
            <person name="Puechmaille S.J."/>
            <person name="Fedrigo O."/>
            <person name="Jarvis E.D."/>
            <person name="Hiller M."/>
            <person name="Vernes S.C."/>
            <person name="Myers E.W."/>
            <person name="Teeling E.C."/>
        </authorList>
    </citation>
    <scope>NUCLEOTIDE SEQUENCE [LARGE SCALE GENOMIC DNA]</scope>
    <source>
        <strain evidence="1">MMolMol1</strain>
        <tissue evidence="1">Muscle</tissue>
    </source>
</reference>
<evidence type="ECO:0000313" key="2">
    <source>
        <dbReference type="Proteomes" id="UP000550707"/>
    </source>
</evidence>
<protein>
    <submittedName>
        <fullName evidence="1">Uncharacterized protein</fullName>
    </submittedName>
</protein>
<evidence type="ECO:0000313" key="1">
    <source>
        <dbReference type="EMBL" id="KAF6407344.1"/>
    </source>
</evidence>
<dbReference type="Proteomes" id="UP000550707">
    <property type="component" value="Unassembled WGS sequence"/>
</dbReference>
<dbReference type="EMBL" id="JACASF010000021">
    <property type="protein sequence ID" value="KAF6407344.1"/>
    <property type="molecule type" value="Genomic_DNA"/>
</dbReference>
<dbReference type="InParanoid" id="A0A7J8C909"/>
<comment type="caution">
    <text evidence="1">The sequence shown here is derived from an EMBL/GenBank/DDBJ whole genome shotgun (WGS) entry which is preliminary data.</text>
</comment>
<accession>A0A7J8C909</accession>